<evidence type="ECO:0000256" key="1">
    <source>
        <dbReference type="ARBA" id="ARBA00010923"/>
    </source>
</evidence>
<dbReference type="OrthoDB" id="9798929at2"/>
<dbReference type="RefSeq" id="WP_090498936.1">
    <property type="nucleotide sequence ID" value="NZ_FOWX01000006.1"/>
</dbReference>
<gene>
    <name evidence="5" type="ORF">SAMN05216190_10694</name>
</gene>
<dbReference type="InterPro" id="IPR044946">
    <property type="entry name" value="Restrct_endonuc_typeI_TRD_sf"/>
</dbReference>
<protein>
    <submittedName>
        <fullName evidence="5">Type I restriction enzyme, S subunit</fullName>
    </submittedName>
</protein>
<dbReference type="InterPro" id="IPR000055">
    <property type="entry name" value="Restrct_endonuc_typeI_TRD"/>
</dbReference>
<dbReference type="InterPro" id="IPR052021">
    <property type="entry name" value="Type-I_RS_S_subunit"/>
</dbReference>
<dbReference type="STRING" id="289003.SAMN05216190_10694"/>
<organism evidence="5 6">
    <name type="scientific">Pseudomonas borbori</name>
    <dbReference type="NCBI Taxonomy" id="289003"/>
    <lineage>
        <taxon>Bacteria</taxon>
        <taxon>Pseudomonadati</taxon>
        <taxon>Pseudomonadota</taxon>
        <taxon>Gammaproteobacteria</taxon>
        <taxon>Pseudomonadales</taxon>
        <taxon>Pseudomonadaceae</taxon>
        <taxon>Pseudomonas</taxon>
    </lineage>
</organism>
<dbReference type="PANTHER" id="PTHR30408">
    <property type="entry name" value="TYPE-1 RESTRICTION ENZYME ECOKI SPECIFICITY PROTEIN"/>
    <property type="match status" value="1"/>
</dbReference>
<dbReference type="CDD" id="cd17264">
    <property type="entry name" value="RMtype1_S_Eco3763I-TRD2-CR2_like"/>
    <property type="match status" value="1"/>
</dbReference>
<keyword evidence="3" id="KW-0238">DNA-binding</keyword>
<dbReference type="SUPFAM" id="SSF116734">
    <property type="entry name" value="DNA methylase specificity domain"/>
    <property type="match status" value="2"/>
</dbReference>
<keyword evidence="6" id="KW-1185">Reference proteome</keyword>
<sequence>MRFSDFVTLQRGFDLTKTGMREGPYPVVGSTSIIGYHDEFKIAPPGVVTGRSGSLGIVQYVSEKYWPHNTSLWVKDFKGNDPKFVYYCMQGMDFARFNAGAGVPTLNRNHLDSLEVEVPALPVQQRIAGILSAYDELIENNQRRISILESMARALYREWFVHFRFPDHENHPLVPSPYGEIPQGWERATFAQAAVFENGDRGKNYPSGSDFIGSGIPFINAGHLVDGAVDLSGMNYILEEKFEQLRSGKIRKGDLLFCLRGSPGRTARTAKLCCGAIASSLVIIRPTERANEAFLYYTLAGEVGKRMATELNNGAAQPNVSVGSVQKYPLVLPTMDILSKFANSIEPIWRQIEMHRDQLSNLKKQRDLLLPRLLSGQINVD</sequence>
<dbReference type="GO" id="GO:0003677">
    <property type="term" value="F:DNA binding"/>
    <property type="evidence" value="ECO:0007669"/>
    <property type="project" value="UniProtKB-KW"/>
</dbReference>
<dbReference type="GO" id="GO:0009307">
    <property type="term" value="P:DNA restriction-modification system"/>
    <property type="evidence" value="ECO:0007669"/>
    <property type="project" value="UniProtKB-KW"/>
</dbReference>
<dbReference type="Gene3D" id="3.90.220.20">
    <property type="entry name" value="DNA methylase specificity domains"/>
    <property type="match status" value="2"/>
</dbReference>
<evidence type="ECO:0000256" key="2">
    <source>
        <dbReference type="ARBA" id="ARBA00022747"/>
    </source>
</evidence>
<evidence type="ECO:0000313" key="5">
    <source>
        <dbReference type="EMBL" id="SFP19550.1"/>
    </source>
</evidence>
<dbReference type="Proteomes" id="UP000198784">
    <property type="component" value="Unassembled WGS sequence"/>
</dbReference>
<dbReference type="CDD" id="cd17267">
    <property type="entry name" value="RMtype1_S_EcoAO83I-TRD1-CR1_like"/>
    <property type="match status" value="1"/>
</dbReference>
<proteinExistence type="inferred from homology"/>
<evidence type="ECO:0000313" key="6">
    <source>
        <dbReference type="Proteomes" id="UP000198784"/>
    </source>
</evidence>
<reference evidence="6" key="1">
    <citation type="submission" date="2016-10" db="EMBL/GenBank/DDBJ databases">
        <authorList>
            <person name="Varghese N."/>
            <person name="Submissions S."/>
        </authorList>
    </citation>
    <scope>NUCLEOTIDE SEQUENCE [LARGE SCALE GENOMIC DNA]</scope>
    <source>
        <strain evidence="6">DSM 17834</strain>
    </source>
</reference>
<dbReference type="PANTHER" id="PTHR30408:SF13">
    <property type="entry name" value="TYPE I RESTRICTION ENZYME HINDI SPECIFICITY SUBUNIT"/>
    <property type="match status" value="1"/>
</dbReference>
<dbReference type="AlphaFoldDB" id="A0A1I5NCZ6"/>
<name>A0A1I5NCZ6_9PSED</name>
<evidence type="ECO:0000256" key="3">
    <source>
        <dbReference type="ARBA" id="ARBA00023125"/>
    </source>
</evidence>
<dbReference type="Gene3D" id="1.10.287.1120">
    <property type="entry name" value="Bipartite methylase S protein"/>
    <property type="match status" value="1"/>
</dbReference>
<feature type="domain" description="Type I restriction modification DNA specificity" evidence="4">
    <location>
        <begin position="20"/>
        <end position="147"/>
    </location>
</feature>
<comment type="similarity">
    <text evidence="1">Belongs to the type-I restriction system S methylase family.</text>
</comment>
<keyword evidence="2" id="KW-0680">Restriction system</keyword>
<dbReference type="EMBL" id="FOWX01000006">
    <property type="protein sequence ID" value="SFP19550.1"/>
    <property type="molecule type" value="Genomic_DNA"/>
</dbReference>
<evidence type="ECO:0000259" key="4">
    <source>
        <dbReference type="Pfam" id="PF01420"/>
    </source>
</evidence>
<accession>A0A1I5NCZ6</accession>
<dbReference type="Pfam" id="PF01420">
    <property type="entry name" value="Methylase_S"/>
    <property type="match status" value="1"/>
</dbReference>